<comment type="caution">
    <text evidence="2">The sequence shown here is derived from an EMBL/GenBank/DDBJ whole genome shotgun (WGS) entry which is preliminary data.</text>
</comment>
<evidence type="ECO:0000313" key="3">
    <source>
        <dbReference type="Proteomes" id="UP001500466"/>
    </source>
</evidence>
<organism evidence="2 3">
    <name type="scientific">Yinghuangia aomiensis</name>
    <dbReference type="NCBI Taxonomy" id="676205"/>
    <lineage>
        <taxon>Bacteria</taxon>
        <taxon>Bacillati</taxon>
        <taxon>Actinomycetota</taxon>
        <taxon>Actinomycetes</taxon>
        <taxon>Kitasatosporales</taxon>
        <taxon>Streptomycetaceae</taxon>
        <taxon>Yinghuangia</taxon>
    </lineage>
</organism>
<reference evidence="3" key="1">
    <citation type="journal article" date="2019" name="Int. J. Syst. Evol. Microbiol.">
        <title>The Global Catalogue of Microorganisms (GCM) 10K type strain sequencing project: providing services to taxonomists for standard genome sequencing and annotation.</title>
        <authorList>
            <consortium name="The Broad Institute Genomics Platform"/>
            <consortium name="The Broad Institute Genome Sequencing Center for Infectious Disease"/>
            <person name="Wu L."/>
            <person name="Ma J."/>
        </authorList>
    </citation>
    <scope>NUCLEOTIDE SEQUENCE [LARGE SCALE GENOMIC DNA]</scope>
    <source>
        <strain evidence="3">JCM 17986</strain>
    </source>
</reference>
<protein>
    <recommendedName>
        <fullName evidence="4">SPOR domain-containing protein</fullName>
    </recommendedName>
</protein>
<accession>A0ABP9H1I3</accession>
<evidence type="ECO:0000313" key="2">
    <source>
        <dbReference type="EMBL" id="GAA4959617.1"/>
    </source>
</evidence>
<keyword evidence="3" id="KW-1185">Reference proteome</keyword>
<evidence type="ECO:0008006" key="4">
    <source>
        <dbReference type="Google" id="ProtNLM"/>
    </source>
</evidence>
<proteinExistence type="predicted"/>
<dbReference type="Proteomes" id="UP001500466">
    <property type="component" value="Unassembled WGS sequence"/>
</dbReference>
<feature type="region of interest" description="Disordered" evidence="1">
    <location>
        <begin position="1"/>
        <end position="31"/>
    </location>
</feature>
<evidence type="ECO:0000256" key="1">
    <source>
        <dbReference type="SAM" id="MobiDB-lite"/>
    </source>
</evidence>
<name>A0ABP9H1I3_9ACTN</name>
<feature type="compositionally biased region" description="Polar residues" evidence="1">
    <location>
        <begin position="1"/>
        <end position="11"/>
    </location>
</feature>
<dbReference type="EMBL" id="BAABHS010000007">
    <property type="protein sequence ID" value="GAA4959617.1"/>
    <property type="molecule type" value="Genomic_DNA"/>
</dbReference>
<gene>
    <name evidence="2" type="ORF">GCM10023205_23330</name>
</gene>
<sequence>MNPCKPTTTAPTHRLESNHPNEVPPPVGPAAARTVHNPCMEKPIRWQVWRQDDNGARFLLASYETEDEARTRLEEIEKTGGHHKQLYWMSRSDRPRL</sequence>